<organism evidence="1 2">
    <name type="scientific">Aquimarina spongiae</name>
    <dbReference type="NCBI Taxonomy" id="570521"/>
    <lineage>
        <taxon>Bacteria</taxon>
        <taxon>Pseudomonadati</taxon>
        <taxon>Bacteroidota</taxon>
        <taxon>Flavobacteriia</taxon>
        <taxon>Flavobacteriales</taxon>
        <taxon>Flavobacteriaceae</taxon>
        <taxon>Aquimarina</taxon>
    </lineage>
</organism>
<evidence type="ECO:0000313" key="1">
    <source>
        <dbReference type="EMBL" id="SHI32132.1"/>
    </source>
</evidence>
<dbReference type="Proteomes" id="UP000184432">
    <property type="component" value="Unassembled WGS sequence"/>
</dbReference>
<evidence type="ECO:0000313" key="2">
    <source>
        <dbReference type="Proteomes" id="UP000184432"/>
    </source>
</evidence>
<dbReference type="EMBL" id="FQYP01000001">
    <property type="protein sequence ID" value="SHI32132.1"/>
    <property type="molecule type" value="Genomic_DNA"/>
</dbReference>
<reference evidence="2" key="1">
    <citation type="submission" date="2016-11" db="EMBL/GenBank/DDBJ databases">
        <authorList>
            <person name="Varghese N."/>
            <person name="Submissions S."/>
        </authorList>
    </citation>
    <scope>NUCLEOTIDE SEQUENCE [LARGE SCALE GENOMIC DNA]</scope>
    <source>
        <strain evidence="2">DSM 22623</strain>
    </source>
</reference>
<proteinExistence type="predicted"/>
<gene>
    <name evidence="1" type="ORF">SAMN04488508_101125</name>
</gene>
<dbReference type="AlphaFoldDB" id="A0A1M6A6M0"/>
<sequence length="565" mass="64560">MVCILYHVIKKSFFIFVNDRPILAMIRLTKNTTHMNFKYILVFALLTSSFAFAQKPVLLKDFTFKSGEKYKRIKSINTYNIAVGDRLVSIKKGRKDMTIQRFSLKDLKEDLKKRQVVEDKGDFQTVMQLNDKAVVFYTKGNRAYGQKVSLTGIIVEKPIQLINDKEGIARDFGFKSTYGYDAGGRINQFVFKASPDRKKLLVLFRIKTPDNKPDKVGITVFSDGLNLLWRRKVTMPHPSEIMQGEDFAIDNYGNFYMTASYFSEVNDDKDKLTMAYKTEVYRINENSGPIVEQELKIPGYSITDGVIEFDPQGNAKVTGFYADNTDKSVVKGVFTANLADDGAVGAISKSNISDEILQKWVFEREARINEGTQKEDDKKDLENLRVNDVVFNPDGSTTIFGEQRYVESFTTSSSSGSRTTYKYYYRDIVAFKLSSDNKLLWVNKLPKNQLGTVSKRSMSYLNFKNDGKHYLFYIDDFTNLKRSFEEAPTRYFDGKKEFIYMTSYIIDDATGEVSKEAILTGSDIRNSRLDVIELTKAATLPNKDMIFEAFDGKKNNLLLKVSIAK</sequence>
<accession>A0A1M6A6M0</accession>
<keyword evidence="2" id="KW-1185">Reference proteome</keyword>
<protein>
    <submittedName>
        <fullName evidence="1">Uncharacterized protein</fullName>
    </submittedName>
</protein>
<name>A0A1M6A6M0_9FLAO</name>